<dbReference type="Proteomes" id="UP000053201">
    <property type="component" value="Unassembled WGS sequence"/>
</dbReference>
<dbReference type="OrthoDB" id="330047at2759"/>
<evidence type="ECO:0000256" key="5">
    <source>
        <dbReference type="ARBA" id="ARBA00022989"/>
    </source>
</evidence>
<comment type="subcellular location">
    <subcellularLocation>
        <location evidence="1">Membrane</location>
        <topology evidence="1">Multi-pass membrane protein</topology>
    </subcellularLocation>
</comment>
<dbReference type="OMA" id="IQMLRLN"/>
<dbReference type="InterPro" id="IPR036259">
    <property type="entry name" value="MFS_trans_sf"/>
</dbReference>
<feature type="transmembrane region" description="Helical" evidence="7">
    <location>
        <begin position="292"/>
        <end position="315"/>
    </location>
</feature>
<evidence type="ECO:0000256" key="1">
    <source>
        <dbReference type="ARBA" id="ARBA00004141"/>
    </source>
</evidence>
<dbReference type="PANTHER" id="PTHR20772:SF2">
    <property type="entry name" value="PROTEIN FMP42"/>
    <property type="match status" value="1"/>
</dbReference>
<feature type="transmembrane region" description="Helical" evidence="7">
    <location>
        <begin position="322"/>
        <end position="341"/>
    </location>
</feature>
<evidence type="ECO:0000313" key="9">
    <source>
        <dbReference type="Proteomes" id="UP000053201"/>
    </source>
</evidence>
<dbReference type="GeneID" id="27689617"/>
<feature type="transmembrane region" description="Helical" evidence="7">
    <location>
        <begin position="380"/>
        <end position="398"/>
    </location>
</feature>
<dbReference type="InterPro" id="IPR011701">
    <property type="entry name" value="MFS"/>
</dbReference>
<evidence type="ECO:0000256" key="3">
    <source>
        <dbReference type="ARBA" id="ARBA00022448"/>
    </source>
</evidence>
<evidence type="ECO:0000313" key="8">
    <source>
        <dbReference type="EMBL" id="KNC98613.1"/>
    </source>
</evidence>
<dbReference type="PANTHER" id="PTHR20772">
    <property type="entry name" value="PROTEIN FMP42"/>
    <property type="match status" value="1"/>
</dbReference>
<comment type="similarity">
    <text evidence="2">Belongs to the SLC43A transporter (TC 2.A.1.44) family.</text>
</comment>
<sequence length="438" mass="47897">MARAEDYSTRHRLALVALGIFSALTTAGVIFGFQALRPALIDSHVYEDLCSPAEDKPCNAQVLRLNLMFAIASTGANLASLPIGMILDKYGPRATMLLGSGLFLLGSILFGCSNPNFDGYIIGYLLLGVGGPFCFIASLHISLTFPSHSGKIMAALTGAFDASSIIYLIFADLYKALGGSIQRYFAAYSVVPIVIVIATLLLMPKSSFGKHQEEGGESEIETDEGQPLLAPTVATENATELFWKQFKSPEFWGITSTICLFMLRLNFYISSIKEQLLDLSRTPADLDEVDRIVSYFNVALPLAGLVSIPAVGHLLDNFSFKISFVVLWIFGLSFGILSLVPNVPLQYLSVAIFVLKRPLLYTIGNDFCAKTFGFVTFGRLYGIMNVLAGLFSMLQYLFNYVALDLMNGHFWAVNLSLTVVTGLLLIFPIYLGLRQQSV</sequence>
<accession>A0A0L0HD25</accession>
<evidence type="ECO:0000256" key="4">
    <source>
        <dbReference type="ARBA" id="ARBA00022692"/>
    </source>
</evidence>
<organism evidence="8 9">
    <name type="scientific">Spizellomyces punctatus (strain DAOM BR117)</name>
    <dbReference type="NCBI Taxonomy" id="645134"/>
    <lineage>
        <taxon>Eukaryota</taxon>
        <taxon>Fungi</taxon>
        <taxon>Fungi incertae sedis</taxon>
        <taxon>Chytridiomycota</taxon>
        <taxon>Chytridiomycota incertae sedis</taxon>
        <taxon>Chytridiomycetes</taxon>
        <taxon>Spizellomycetales</taxon>
        <taxon>Spizellomycetaceae</taxon>
        <taxon>Spizellomyces</taxon>
    </lineage>
</organism>
<keyword evidence="9" id="KW-1185">Reference proteome</keyword>
<evidence type="ECO:0000256" key="7">
    <source>
        <dbReference type="SAM" id="Phobius"/>
    </source>
</evidence>
<reference evidence="8 9" key="1">
    <citation type="submission" date="2009-08" db="EMBL/GenBank/DDBJ databases">
        <title>The Genome Sequence of Spizellomyces punctatus strain DAOM BR117.</title>
        <authorList>
            <consortium name="The Broad Institute Genome Sequencing Platform"/>
            <person name="Russ C."/>
            <person name="Cuomo C."/>
            <person name="Shea T."/>
            <person name="Young S.K."/>
            <person name="Zeng Q."/>
            <person name="Koehrsen M."/>
            <person name="Haas B."/>
            <person name="Borodovsky M."/>
            <person name="Guigo R."/>
            <person name="Alvarado L."/>
            <person name="Berlin A."/>
            <person name="Bochicchio J."/>
            <person name="Borenstein D."/>
            <person name="Chapman S."/>
            <person name="Chen Z."/>
            <person name="Engels R."/>
            <person name="Freedman E."/>
            <person name="Gellesch M."/>
            <person name="Goldberg J."/>
            <person name="Griggs A."/>
            <person name="Gujja S."/>
            <person name="Heiman D."/>
            <person name="Hepburn T."/>
            <person name="Howarth C."/>
            <person name="Jen D."/>
            <person name="Larson L."/>
            <person name="Lewis B."/>
            <person name="Mehta T."/>
            <person name="Park D."/>
            <person name="Pearson M."/>
            <person name="Roberts A."/>
            <person name="Saif S."/>
            <person name="Shenoy N."/>
            <person name="Sisk P."/>
            <person name="Stolte C."/>
            <person name="Sykes S."/>
            <person name="Thomson T."/>
            <person name="Walk T."/>
            <person name="White J."/>
            <person name="Yandava C."/>
            <person name="Burger G."/>
            <person name="Gray M.W."/>
            <person name="Holland P.W.H."/>
            <person name="King N."/>
            <person name="Lang F.B.F."/>
            <person name="Roger A.J."/>
            <person name="Ruiz-Trillo I."/>
            <person name="Lander E."/>
            <person name="Nusbaum C."/>
        </authorList>
    </citation>
    <scope>NUCLEOTIDE SEQUENCE [LARGE SCALE GENOMIC DNA]</scope>
    <source>
        <strain evidence="8 9">DAOM BR117</strain>
    </source>
</reference>
<dbReference type="SUPFAM" id="SSF103473">
    <property type="entry name" value="MFS general substrate transporter"/>
    <property type="match status" value="1"/>
</dbReference>
<feature type="transmembrane region" description="Helical" evidence="7">
    <location>
        <begin position="410"/>
        <end position="433"/>
    </location>
</feature>
<dbReference type="STRING" id="645134.A0A0L0HD25"/>
<feature type="transmembrane region" description="Helical" evidence="7">
    <location>
        <begin position="152"/>
        <end position="170"/>
    </location>
</feature>
<dbReference type="GO" id="GO:0000329">
    <property type="term" value="C:fungal-type vacuole membrane"/>
    <property type="evidence" value="ECO:0007669"/>
    <property type="project" value="TreeGrafter"/>
</dbReference>
<keyword evidence="6 7" id="KW-0472">Membrane</keyword>
<dbReference type="Gene3D" id="1.20.1250.20">
    <property type="entry name" value="MFS general substrate transporter like domains"/>
    <property type="match status" value="1"/>
</dbReference>
<gene>
    <name evidence="8" type="ORF">SPPG_06294</name>
</gene>
<proteinExistence type="inferred from homology"/>
<feature type="transmembrane region" description="Helical" evidence="7">
    <location>
        <begin position="94"/>
        <end position="110"/>
    </location>
</feature>
<dbReference type="AlphaFoldDB" id="A0A0L0HD25"/>
<dbReference type="GO" id="GO:0022857">
    <property type="term" value="F:transmembrane transporter activity"/>
    <property type="evidence" value="ECO:0007669"/>
    <property type="project" value="InterPro"/>
</dbReference>
<dbReference type="Pfam" id="PF07690">
    <property type="entry name" value="MFS_1"/>
    <property type="match status" value="1"/>
</dbReference>
<dbReference type="RefSeq" id="XP_016606653.1">
    <property type="nucleotide sequence ID" value="XM_016754511.1"/>
</dbReference>
<evidence type="ECO:0000256" key="6">
    <source>
        <dbReference type="ARBA" id="ARBA00023136"/>
    </source>
</evidence>
<feature type="transmembrane region" description="Helical" evidence="7">
    <location>
        <begin position="122"/>
        <end position="145"/>
    </location>
</feature>
<name>A0A0L0HD25_SPIPD</name>
<protein>
    <recommendedName>
        <fullName evidence="10">Major facilitator superfamily (MFS) profile domain-containing protein</fullName>
    </recommendedName>
</protein>
<keyword evidence="4 7" id="KW-0812">Transmembrane</keyword>
<feature type="transmembrane region" description="Helical" evidence="7">
    <location>
        <begin position="12"/>
        <end position="36"/>
    </location>
</feature>
<keyword evidence="3" id="KW-0813">Transport</keyword>
<evidence type="ECO:0008006" key="10">
    <source>
        <dbReference type="Google" id="ProtNLM"/>
    </source>
</evidence>
<dbReference type="InParanoid" id="A0A0L0HD25"/>
<feature type="transmembrane region" description="Helical" evidence="7">
    <location>
        <begin position="251"/>
        <end position="272"/>
    </location>
</feature>
<keyword evidence="5 7" id="KW-1133">Transmembrane helix</keyword>
<dbReference type="eggNOG" id="ENOG502QRYG">
    <property type="taxonomic scope" value="Eukaryota"/>
</dbReference>
<dbReference type="EMBL" id="KQ257460">
    <property type="protein sequence ID" value="KNC98613.1"/>
    <property type="molecule type" value="Genomic_DNA"/>
</dbReference>
<feature type="transmembrane region" description="Helical" evidence="7">
    <location>
        <begin position="185"/>
        <end position="203"/>
    </location>
</feature>
<dbReference type="VEuPathDB" id="FungiDB:SPPG_06294"/>
<evidence type="ECO:0000256" key="2">
    <source>
        <dbReference type="ARBA" id="ARBA00006595"/>
    </source>
</evidence>
<dbReference type="InterPro" id="IPR052599">
    <property type="entry name" value="SLC43A_AATransporter"/>
</dbReference>